<comment type="caution">
    <text evidence="2">The sequence shown here is derived from an EMBL/GenBank/DDBJ whole genome shotgun (WGS) entry which is preliminary data.</text>
</comment>
<reference evidence="2 3" key="1">
    <citation type="submission" date="2018-10" db="EMBL/GenBank/DDBJ databases">
        <title>A high-quality apple genome assembly.</title>
        <authorList>
            <person name="Hu J."/>
        </authorList>
    </citation>
    <scope>NUCLEOTIDE SEQUENCE [LARGE SCALE GENOMIC DNA]</scope>
    <source>
        <strain evidence="3">cv. HFTH1</strain>
        <tissue evidence="2">Young leaf</tissue>
    </source>
</reference>
<dbReference type="Proteomes" id="UP000290289">
    <property type="component" value="Chromosome 15"/>
</dbReference>
<evidence type="ECO:0000256" key="1">
    <source>
        <dbReference type="SAM" id="Coils"/>
    </source>
</evidence>
<organism evidence="2 3">
    <name type="scientific">Malus domestica</name>
    <name type="common">Apple</name>
    <name type="synonym">Pyrus malus</name>
    <dbReference type="NCBI Taxonomy" id="3750"/>
    <lineage>
        <taxon>Eukaryota</taxon>
        <taxon>Viridiplantae</taxon>
        <taxon>Streptophyta</taxon>
        <taxon>Embryophyta</taxon>
        <taxon>Tracheophyta</taxon>
        <taxon>Spermatophyta</taxon>
        <taxon>Magnoliopsida</taxon>
        <taxon>eudicotyledons</taxon>
        <taxon>Gunneridae</taxon>
        <taxon>Pentapetalae</taxon>
        <taxon>rosids</taxon>
        <taxon>fabids</taxon>
        <taxon>Rosales</taxon>
        <taxon>Rosaceae</taxon>
        <taxon>Amygdaloideae</taxon>
        <taxon>Maleae</taxon>
        <taxon>Malus</taxon>
    </lineage>
</organism>
<proteinExistence type="predicted"/>
<sequence length="123" mass="14074">MFIFICCILGLDVNYDRWIYHGEHIHQGEFSVSTNNEPPSNSNVNMFDVIENVFEGIDDDEDHDDDQVQLAKECATNLEKLNQDLEDKESAKKKETLSNLIISYPILTLSYLISSCKGDSFSY</sequence>
<name>A0A498HVZ9_MALDO</name>
<evidence type="ECO:0000313" key="2">
    <source>
        <dbReference type="EMBL" id="RXH75626.1"/>
    </source>
</evidence>
<protein>
    <submittedName>
        <fullName evidence="2">Uncharacterized protein</fullName>
    </submittedName>
</protein>
<feature type="coiled-coil region" evidence="1">
    <location>
        <begin position="68"/>
        <end position="98"/>
    </location>
</feature>
<dbReference type="AlphaFoldDB" id="A0A498HVZ9"/>
<accession>A0A498HVZ9</accession>
<keyword evidence="3" id="KW-1185">Reference proteome</keyword>
<evidence type="ECO:0000313" key="3">
    <source>
        <dbReference type="Proteomes" id="UP000290289"/>
    </source>
</evidence>
<keyword evidence="1" id="KW-0175">Coiled coil</keyword>
<gene>
    <name evidence="2" type="ORF">DVH24_039325</name>
</gene>
<dbReference type="EMBL" id="RDQH01000341">
    <property type="protein sequence ID" value="RXH75626.1"/>
    <property type="molecule type" value="Genomic_DNA"/>
</dbReference>